<keyword evidence="4" id="KW-0962">Peroxisome biogenesis</keyword>
<reference evidence="17 18" key="3">
    <citation type="journal article" date="2016" name="FEMS Yeast Res.">
        <title>Curation of the genome annotation of Pichia pastoris (Komagataella phaffii) CBS7435 from gene level to protein function.</title>
        <authorList>
            <person name="Valli M."/>
            <person name="Tatto N.E."/>
            <person name="Peymann A."/>
            <person name="Gruber C."/>
            <person name="Landes N."/>
            <person name="Ekker H."/>
            <person name="Thallinger G.G."/>
            <person name="Mattanovich D."/>
            <person name="Gasser B."/>
            <person name="Graf A.B."/>
        </authorList>
    </citation>
    <scope>GENOME REANNOTATION</scope>
    <source>
        <strain evidence="17 18">ATCC 76273 / CBS 7435 / CECT 11047 / NRRL Y-11430 / Wegner 21-1</strain>
    </source>
</reference>
<dbReference type="InterPro" id="IPR029067">
    <property type="entry name" value="CDC48_domain_2-like_sf"/>
</dbReference>
<proteinExistence type="inferred from homology"/>
<dbReference type="PANTHER" id="PTHR23077:SF12">
    <property type="entry name" value="PEROXISOMAL ATPASE PEX1"/>
    <property type="match status" value="1"/>
</dbReference>
<feature type="compositionally biased region" description="Low complexity" evidence="15">
    <location>
        <begin position="205"/>
        <end position="217"/>
    </location>
</feature>
<dbReference type="CDD" id="cd19526">
    <property type="entry name" value="RecA-like_PEX1_r2"/>
    <property type="match status" value="1"/>
</dbReference>
<evidence type="ECO:0000256" key="10">
    <source>
        <dbReference type="ARBA" id="ARBA00032509"/>
    </source>
</evidence>
<evidence type="ECO:0000256" key="14">
    <source>
        <dbReference type="ARBA" id="ARBA00081751"/>
    </source>
</evidence>
<dbReference type="InterPro" id="IPR003959">
    <property type="entry name" value="ATPase_AAA_core"/>
</dbReference>
<keyword evidence="6" id="KW-0378">Hydrolase</keyword>
<dbReference type="InterPro" id="IPR041569">
    <property type="entry name" value="AAA_lid_3"/>
</dbReference>
<keyword evidence="7" id="KW-0067">ATP-binding</keyword>
<feature type="region of interest" description="Disordered" evidence="15">
    <location>
        <begin position="187"/>
        <end position="221"/>
    </location>
</feature>
<evidence type="ECO:0000313" key="17">
    <source>
        <dbReference type="EMBL" id="CCA39094.2"/>
    </source>
</evidence>
<comment type="catalytic activity">
    <reaction evidence="12">
        <text>ATP + H2O = ADP + phosphate + H(+)</text>
        <dbReference type="Rhea" id="RHEA:13065"/>
        <dbReference type="ChEBI" id="CHEBI:15377"/>
        <dbReference type="ChEBI" id="CHEBI:15378"/>
        <dbReference type="ChEBI" id="CHEBI:30616"/>
        <dbReference type="ChEBI" id="CHEBI:43474"/>
        <dbReference type="ChEBI" id="CHEBI:456216"/>
    </reaction>
    <physiologicalReaction direction="left-to-right" evidence="12">
        <dbReference type="Rhea" id="RHEA:13066"/>
    </physiologicalReaction>
</comment>
<feature type="region of interest" description="Disordered" evidence="15">
    <location>
        <begin position="1135"/>
        <end position="1157"/>
    </location>
</feature>
<name>F2QUL6_KOMPC</name>
<dbReference type="Gene3D" id="1.10.8.60">
    <property type="match status" value="2"/>
</dbReference>
<evidence type="ECO:0000256" key="6">
    <source>
        <dbReference type="ARBA" id="ARBA00022801"/>
    </source>
</evidence>
<dbReference type="HOGENOM" id="CLU_000688_1_1_1"/>
<gene>
    <name evidence="17" type="primary">PEX1</name>
    <name evidence="17" type="ordered locus">PP7435_Chr3-0122</name>
</gene>
<dbReference type="InterPro" id="IPR009010">
    <property type="entry name" value="Asp_de-COase-like_dom_sf"/>
</dbReference>
<dbReference type="GO" id="GO:0005829">
    <property type="term" value="C:cytosol"/>
    <property type="evidence" value="ECO:0007669"/>
    <property type="project" value="TreeGrafter"/>
</dbReference>
<protein>
    <recommendedName>
        <fullName evidence="11">Peroxisomal ATPase PEX1</fullName>
    </recommendedName>
    <alternativeName>
        <fullName evidence="10">Peroxin-1</fullName>
    </alternativeName>
    <alternativeName>
        <fullName evidence="14">Peroxisome biosynthesis protein PAS1</fullName>
    </alternativeName>
</protein>
<keyword evidence="5" id="KW-0547">Nucleotide-binding</keyword>
<evidence type="ECO:0000259" key="16">
    <source>
        <dbReference type="SMART" id="SM00382"/>
    </source>
</evidence>
<keyword evidence="18" id="KW-1185">Reference proteome</keyword>
<keyword evidence="9" id="KW-0472">Membrane</keyword>
<dbReference type="GO" id="GO:0016887">
    <property type="term" value="F:ATP hydrolysis activity"/>
    <property type="evidence" value="ECO:0007669"/>
    <property type="project" value="InterPro"/>
</dbReference>
<dbReference type="FunFam" id="3.40.50.300:FF:000149">
    <property type="entry name" value="Nuclear valosin-containing protein-like"/>
    <property type="match status" value="1"/>
</dbReference>
<evidence type="ECO:0000256" key="4">
    <source>
        <dbReference type="ARBA" id="ARBA00022593"/>
    </source>
</evidence>
<dbReference type="Gene3D" id="3.10.330.10">
    <property type="match status" value="1"/>
</dbReference>
<dbReference type="Pfam" id="PF00004">
    <property type="entry name" value="AAA"/>
    <property type="match status" value="2"/>
</dbReference>
<dbReference type="GO" id="GO:0016558">
    <property type="term" value="P:protein import into peroxisome matrix"/>
    <property type="evidence" value="ECO:0007669"/>
    <property type="project" value="TreeGrafter"/>
</dbReference>
<evidence type="ECO:0000256" key="1">
    <source>
        <dbReference type="ARBA" id="ARBA00004170"/>
    </source>
</evidence>
<keyword evidence="8" id="KW-0653">Protein transport</keyword>
<evidence type="ECO:0000256" key="15">
    <source>
        <dbReference type="SAM" id="MobiDB-lite"/>
    </source>
</evidence>
<dbReference type="Proteomes" id="UP000006853">
    <property type="component" value="Chromosome 3"/>
</dbReference>
<dbReference type="GO" id="GO:0005778">
    <property type="term" value="C:peroxisomal membrane"/>
    <property type="evidence" value="ECO:0007669"/>
    <property type="project" value="TreeGrafter"/>
</dbReference>
<comment type="function">
    <text evidence="13">Component of the PEX1-PEX6 AAA ATPase complex involved in peroxisome biosynthesis. The complex acts as a protein dislocase complex that mediates the ATP-dependent extraction of the PEX5 receptor from peroxisomal membranes, an essential step for PEX5 recycling. Specifically recognizes PEX5 monoubiquitinated at 'Cys-6', and pulls it out of the peroxisome lumen through the PEX2-PEX10-PEX12 retrotranslocation channel. Extraction by the PEX1-PEX6 AAA ATPase complex is accompanied by unfolding of the TPR repeats and release of bound cargo from PEX5.</text>
</comment>
<dbReference type="PANTHER" id="PTHR23077">
    <property type="entry name" value="AAA-FAMILY ATPASE"/>
    <property type="match status" value="1"/>
</dbReference>
<dbReference type="AlphaFoldDB" id="F2QUL6"/>
<evidence type="ECO:0000256" key="11">
    <source>
        <dbReference type="ARBA" id="ARBA00034532"/>
    </source>
</evidence>
<dbReference type="SUPFAM" id="SSF52540">
    <property type="entry name" value="P-loop containing nucleoside triphosphate hydrolases"/>
    <property type="match status" value="2"/>
</dbReference>
<dbReference type="SMART" id="SM00382">
    <property type="entry name" value="AAA"/>
    <property type="match status" value="2"/>
</dbReference>
<dbReference type="InterPro" id="IPR003960">
    <property type="entry name" value="ATPase_AAA_CS"/>
</dbReference>
<accession>F2QUL6</accession>
<comment type="subcellular location">
    <subcellularLocation>
        <location evidence="1">Membrane</location>
        <topology evidence="1">Peripheral membrane protein</topology>
    </subcellularLocation>
</comment>
<dbReference type="Gene3D" id="3.40.50.300">
    <property type="entry name" value="P-loop containing nucleotide triphosphate hydrolases"/>
    <property type="match status" value="2"/>
</dbReference>
<evidence type="ECO:0000256" key="3">
    <source>
        <dbReference type="ARBA" id="ARBA00022448"/>
    </source>
</evidence>
<dbReference type="InterPro" id="IPR027417">
    <property type="entry name" value="P-loop_NTPase"/>
</dbReference>
<dbReference type="InterPro" id="IPR015342">
    <property type="entry name" value="PEX1-N_C-lobe"/>
</dbReference>
<reference key="2">
    <citation type="submission" date="2011-04" db="EMBL/GenBank/DDBJ databases">
        <title>High-quality genome sequence of Pichia pastoris CBS 7435.</title>
        <authorList>
            <person name="Kueberl A."/>
            <person name="Schneider J."/>
            <person name="Thallinger G.G."/>
            <person name="Anderl I."/>
            <person name="Wibberg D."/>
            <person name="Hajek T."/>
            <person name="Jaenicke S."/>
            <person name="Brinkrolf K."/>
            <person name="Goesmann A."/>
            <person name="Szczepanowski R."/>
            <person name="Puehler A."/>
            <person name="Schwab H."/>
            <person name="Glieder A."/>
            <person name="Pichler H."/>
        </authorList>
    </citation>
    <scope>NUCLEOTIDE SEQUENCE</scope>
    <source>
        <strain>CBS 7435</strain>
    </source>
</reference>
<dbReference type="InterPro" id="IPR003593">
    <property type="entry name" value="AAA+_ATPase"/>
</dbReference>
<evidence type="ECO:0000256" key="13">
    <source>
        <dbReference type="ARBA" id="ARBA00059626"/>
    </source>
</evidence>
<evidence type="ECO:0000256" key="9">
    <source>
        <dbReference type="ARBA" id="ARBA00023136"/>
    </source>
</evidence>
<sequence>MNSIDAVVRYSPLRNNLCNLPSAITTMLFSADFNIQQIIVELSWVPHQRAAQRRIAYCGWAGGITKTSSSNPVIEIDRSLASAIDLQENVNVTVNVHIDAVKAITVELEPVTSNDWEIVETHAQVLETYLLNQTRCVYPNQVLVVYPTPQTTARLLVKKIEPEVSTFAQLFNDTEVQIAPKVQKRPSISSVRSDSSGHRIRRVRSSTSTATGRRSVTNNGEVLPSMLRRSITLPNNTYAHVNDSKSGGYKVYCNLNELIPALQNAHFVSVSVLVGPGTPDRTGLTSSKIKQLNDSIDQAAQTQTNAAGSSHPPESSYTETGKVIAELVHDSKSPKGNVGLSELLACSLGIENTVGNLISLEQARKPLIKKPTVLVLHKYTTVSPASLDRVTIKHATEEQKRVQNKKERDTLLTQLMQLLSPLLDSCTFTNCVKLPKIGTLLPNGGLLQFKRIKSGWTTPLGKDNVSLEIGEEILRPESFIPSYDLLPDRKTHVRTQSDQYPTAQENLIESLSKIASGGSLLFGTSGSGKSLVISQVAQIVTNKGHFVKLLNCDKIMSESYNNLRGIFEDIFSEVSWKAPSLLILEDLDSLIPAEQEHSDSSQSRQLSEYFISKLSALSINRDITILASSKSKESLNSLIFTTHLIEHDFQLRAPDKEARKQILQSYLDTLNVFCSEGELLNNIAVETEGYLPKDLKVLCDRAYHDLISRDILADSDSELDIEESSTPILNGSVGDIANKQSEIENGISGLELTNNSSSTIAVDKHGATIQKDNFDSALSGYIPQSLRGVKLQKSDVRWDDIGGLRDAKSILLETLEWPTKYAPIFSSCPLRLRSGILLYGYPGCGKTLLASAVAAQCGLNFISIKGPEILNKYIGASEQSVRELFERAQAAKPCILFFDEFDSIAPKRGHDSTGVTDRVVNQMLTQMDGAEGLDGVYVLAATSRPDLIDSALLRPGRLDKSVICDMPDFDDRLDILQSVTRNMNVSKSVNLSSVAGECSGFSGADLQALAYNAYLKAVHEKLTKDESMAMAGEMDDNDDKKRMVECFQFSGNTEKKSLIELKPSDRATVIKKLEHLYQGNGNHAEGETKSKLATTAANSVIITSKDFEDSLSETKQSISQSEKRKLEAIYQQFISGRDGNMPDGTASNEIGARSTLM</sequence>
<evidence type="ECO:0000256" key="5">
    <source>
        <dbReference type="ARBA" id="ARBA00022741"/>
    </source>
</evidence>
<evidence type="ECO:0000256" key="2">
    <source>
        <dbReference type="ARBA" id="ARBA00006914"/>
    </source>
</evidence>
<evidence type="ECO:0000256" key="7">
    <source>
        <dbReference type="ARBA" id="ARBA00022840"/>
    </source>
</evidence>
<feature type="domain" description="AAA+ ATPase" evidence="16">
    <location>
        <begin position="832"/>
        <end position="968"/>
    </location>
</feature>
<dbReference type="SUPFAM" id="SSF54585">
    <property type="entry name" value="Cdc48 domain 2-like"/>
    <property type="match status" value="1"/>
</dbReference>
<evidence type="ECO:0000256" key="12">
    <source>
        <dbReference type="ARBA" id="ARBA00048778"/>
    </source>
</evidence>
<dbReference type="GO" id="GO:0005524">
    <property type="term" value="F:ATP binding"/>
    <property type="evidence" value="ECO:0007669"/>
    <property type="project" value="UniProtKB-KW"/>
</dbReference>
<evidence type="ECO:0000313" key="18">
    <source>
        <dbReference type="Proteomes" id="UP000006853"/>
    </source>
</evidence>
<organism evidence="17 18">
    <name type="scientific">Komagataella phaffii (strain ATCC 76273 / CBS 7435 / CECT 11047 / NRRL Y-11430 / Wegner 21-1)</name>
    <name type="common">Yeast</name>
    <name type="synonym">Pichia pastoris</name>
    <dbReference type="NCBI Taxonomy" id="981350"/>
    <lineage>
        <taxon>Eukaryota</taxon>
        <taxon>Fungi</taxon>
        <taxon>Dikarya</taxon>
        <taxon>Ascomycota</taxon>
        <taxon>Saccharomycotina</taxon>
        <taxon>Pichiomycetes</taxon>
        <taxon>Pichiales</taxon>
        <taxon>Pichiaceae</taxon>
        <taxon>Komagataella</taxon>
    </lineage>
</organism>
<dbReference type="SUPFAM" id="SSF50692">
    <property type="entry name" value="ADC-like"/>
    <property type="match status" value="1"/>
</dbReference>
<dbReference type="Pfam" id="PF17862">
    <property type="entry name" value="AAA_lid_3"/>
    <property type="match status" value="1"/>
</dbReference>
<feature type="domain" description="AAA+ ATPase" evidence="16">
    <location>
        <begin position="515"/>
        <end position="663"/>
    </location>
</feature>
<reference evidence="17 18" key="1">
    <citation type="journal article" date="2011" name="J. Biotechnol.">
        <title>High-quality genome sequence of Pichia pastoris CBS7435.</title>
        <authorList>
            <person name="Kuberl A."/>
            <person name="Schneider J."/>
            <person name="Thallinger G.G."/>
            <person name="Anderl I."/>
            <person name="Wibberg D."/>
            <person name="Hajek T."/>
            <person name="Jaenicke S."/>
            <person name="Brinkrolf K."/>
            <person name="Goesmann A."/>
            <person name="Szczepanowski R."/>
            <person name="Puhler A."/>
            <person name="Schwab H."/>
            <person name="Glieder A."/>
            <person name="Pichler H."/>
        </authorList>
    </citation>
    <scope>NUCLEOTIDE SEQUENCE [LARGE SCALE GENOMIC DNA]</scope>
    <source>
        <strain evidence="18">ATCC 76273 / CBS 7435 / CECT 11047 / NRRL Y-11430 / Wegner 21-1</strain>
    </source>
</reference>
<dbReference type="Pfam" id="PF09262">
    <property type="entry name" value="PEX-1N"/>
    <property type="match status" value="1"/>
</dbReference>
<dbReference type="PROSITE" id="PS00674">
    <property type="entry name" value="AAA"/>
    <property type="match status" value="1"/>
</dbReference>
<dbReference type="EMBL" id="FR839630">
    <property type="protein sequence ID" value="CCA39094.2"/>
    <property type="molecule type" value="Genomic_DNA"/>
</dbReference>
<keyword evidence="3" id="KW-0813">Transport</keyword>
<dbReference type="InterPro" id="IPR050168">
    <property type="entry name" value="AAA_ATPase_domain"/>
</dbReference>
<comment type="similarity">
    <text evidence="2">Belongs to the AAA ATPase family.</text>
</comment>
<evidence type="ECO:0000256" key="8">
    <source>
        <dbReference type="ARBA" id="ARBA00022927"/>
    </source>
</evidence>